<evidence type="ECO:0000256" key="4">
    <source>
        <dbReference type="RuleBase" id="RU000572"/>
    </source>
</evidence>
<name>A0AAW0ZWX7_9HYME</name>
<proteinExistence type="inferred from homology"/>
<keyword evidence="2 4" id="KW-0689">Ribosomal protein</keyword>
<dbReference type="Proteomes" id="UP001432146">
    <property type="component" value="Unassembled WGS sequence"/>
</dbReference>
<evidence type="ECO:0000313" key="7">
    <source>
        <dbReference type="Proteomes" id="UP001432146"/>
    </source>
</evidence>
<dbReference type="GO" id="GO:0003735">
    <property type="term" value="F:structural constituent of ribosome"/>
    <property type="evidence" value="ECO:0007669"/>
    <property type="project" value="InterPro"/>
</dbReference>
<evidence type="ECO:0000256" key="5">
    <source>
        <dbReference type="SAM" id="MobiDB-lite"/>
    </source>
</evidence>
<dbReference type="GO" id="GO:0003723">
    <property type="term" value="F:RNA binding"/>
    <property type="evidence" value="ECO:0007669"/>
    <property type="project" value="TreeGrafter"/>
</dbReference>
<reference evidence="6 7" key="1">
    <citation type="submission" date="2024-05" db="EMBL/GenBank/DDBJ databases">
        <title>The nuclear and mitochondrial genome assemblies of Tetragonisca angustula (Apidae: Meliponini), a tiny yet remarkable pollinator in the Neotropics.</title>
        <authorList>
            <person name="Ferrari R."/>
            <person name="Ricardo P.C."/>
            <person name="Dias F.C."/>
            <person name="Araujo N.S."/>
            <person name="Soares D.O."/>
            <person name="Zhou Q.-S."/>
            <person name="Zhu C.-D."/>
            <person name="Coutinho L."/>
            <person name="Airas M.C."/>
            <person name="Batista T.M."/>
        </authorList>
    </citation>
    <scope>NUCLEOTIDE SEQUENCE [LARGE SCALE GENOMIC DNA]</scope>
    <source>
        <strain evidence="6">ASF017062</strain>
        <tissue evidence="6">Abdomen</tissue>
    </source>
</reference>
<accession>A0AAW0ZWX7</accession>
<keyword evidence="3 4" id="KW-0687">Ribonucleoprotein</keyword>
<keyword evidence="7" id="KW-1185">Reference proteome</keyword>
<dbReference type="Pfam" id="PF01294">
    <property type="entry name" value="Ribosomal_L13e"/>
    <property type="match status" value="1"/>
</dbReference>
<dbReference type="GO" id="GO:0006412">
    <property type="term" value="P:translation"/>
    <property type="evidence" value="ECO:0007669"/>
    <property type="project" value="InterPro"/>
</dbReference>
<dbReference type="EMBL" id="JAWNGG020000098">
    <property type="protein sequence ID" value="KAK9302190.1"/>
    <property type="molecule type" value="Genomic_DNA"/>
</dbReference>
<dbReference type="PROSITE" id="PS01104">
    <property type="entry name" value="RIBOSOMAL_L13E"/>
    <property type="match status" value="1"/>
</dbReference>
<dbReference type="InterPro" id="IPR018256">
    <property type="entry name" value="Ribosomal_eL13_CS"/>
</dbReference>
<dbReference type="AlphaFoldDB" id="A0AAW0ZWX7"/>
<feature type="region of interest" description="Disordered" evidence="5">
    <location>
        <begin position="1"/>
        <end position="33"/>
    </location>
</feature>
<gene>
    <name evidence="6" type="ORF">QLX08_005652</name>
</gene>
<comment type="similarity">
    <text evidence="1 4">Belongs to the eukaryotic ribosomal protein eL13 family.</text>
</comment>
<evidence type="ECO:0000256" key="2">
    <source>
        <dbReference type="ARBA" id="ARBA00022980"/>
    </source>
</evidence>
<evidence type="ECO:0000256" key="1">
    <source>
        <dbReference type="ARBA" id="ARBA00005640"/>
    </source>
</evidence>
<dbReference type="PANTHER" id="PTHR11722">
    <property type="entry name" value="60S RIBOSOMAL PROTEIN L13"/>
    <property type="match status" value="1"/>
</dbReference>
<feature type="compositionally biased region" description="Polar residues" evidence="5">
    <location>
        <begin position="1"/>
        <end position="13"/>
    </location>
</feature>
<comment type="caution">
    <text evidence="6">The sequence shown here is derived from an EMBL/GenBank/DDBJ whole genome shotgun (WGS) entry which is preliminary data.</text>
</comment>
<evidence type="ECO:0000256" key="3">
    <source>
        <dbReference type="ARBA" id="ARBA00023274"/>
    </source>
</evidence>
<dbReference type="GO" id="GO:0022625">
    <property type="term" value="C:cytosolic large ribosomal subunit"/>
    <property type="evidence" value="ECO:0007669"/>
    <property type="project" value="TreeGrafter"/>
</dbReference>
<sequence length="104" mass="11365">MGKRNNITQTAIFTRNGKPTGDEVSSKKGSYGESSCCCSKLLRPVVHCPTVRYHTKIRPGKGFSLAEVKSSGINGRFATIIGIAVDARRRNKLVESLQTNSQRP</sequence>
<evidence type="ECO:0000313" key="6">
    <source>
        <dbReference type="EMBL" id="KAK9302190.1"/>
    </source>
</evidence>
<dbReference type="InterPro" id="IPR001380">
    <property type="entry name" value="Ribosomal_eL13"/>
</dbReference>
<organism evidence="6 7">
    <name type="scientific">Tetragonisca angustula</name>
    <dbReference type="NCBI Taxonomy" id="166442"/>
    <lineage>
        <taxon>Eukaryota</taxon>
        <taxon>Metazoa</taxon>
        <taxon>Ecdysozoa</taxon>
        <taxon>Arthropoda</taxon>
        <taxon>Hexapoda</taxon>
        <taxon>Insecta</taxon>
        <taxon>Pterygota</taxon>
        <taxon>Neoptera</taxon>
        <taxon>Endopterygota</taxon>
        <taxon>Hymenoptera</taxon>
        <taxon>Apocrita</taxon>
        <taxon>Aculeata</taxon>
        <taxon>Apoidea</taxon>
        <taxon>Anthophila</taxon>
        <taxon>Apidae</taxon>
        <taxon>Tetragonisca</taxon>
    </lineage>
</organism>
<protein>
    <recommendedName>
        <fullName evidence="4">60S ribosomal protein L13</fullName>
    </recommendedName>
</protein>
<dbReference type="PANTHER" id="PTHR11722:SF0">
    <property type="entry name" value="LARGE RIBOSOMAL SUBUNIT PROTEIN EL13"/>
    <property type="match status" value="1"/>
</dbReference>